<dbReference type="GO" id="GO:0030248">
    <property type="term" value="F:cellulose binding"/>
    <property type="evidence" value="ECO:0007669"/>
    <property type="project" value="InterPro"/>
</dbReference>
<comment type="caution">
    <text evidence="4">The sequence shown here is derived from an EMBL/GenBank/DDBJ whole genome shotgun (WGS) entry which is preliminary data.</text>
</comment>
<protein>
    <recommendedName>
        <fullName evidence="3">CBM1 domain-containing protein</fullName>
    </recommendedName>
</protein>
<proteinExistence type="predicted"/>
<name>S8A6T7_DACHA</name>
<gene>
    <name evidence="4" type="ORF">H072_7561</name>
</gene>
<dbReference type="OrthoDB" id="5286923at2759"/>
<evidence type="ECO:0000256" key="2">
    <source>
        <dbReference type="SAM" id="SignalP"/>
    </source>
</evidence>
<dbReference type="AlphaFoldDB" id="S8A6T7"/>
<dbReference type="Pfam" id="PF00734">
    <property type="entry name" value="CBM_1"/>
    <property type="match status" value="1"/>
</dbReference>
<keyword evidence="1 2" id="KW-0732">Signal</keyword>
<sequence>MCFIDWKKSFILLFLISDLATCFGNNDKLKKPGGQCPWWIPKRKRELLEDNQYKMLSPAQKVKARLERRQDASCTCNDFTTVFYPMSTPLSYMATPYGHCDISARESNLCPTDHLCVCQTSGSSICLPTSVQDNTSCISVYTGPTVQPTTTRWLWSNIPTDLADISGQCGGTTQPTATTYWVTSQTLCPVSQVCACQTSGYSVCIDGTDAVLRGTECPNPCTSYRYEFSVSLPPPSATAKVGEQCGGNCWAGPTNCPSGATCFTETSPVYGGYAKCATSKPESDYRVRVKERDWGINVPARVRAIATRIYF</sequence>
<dbReference type="GO" id="GO:0005576">
    <property type="term" value="C:extracellular region"/>
    <property type="evidence" value="ECO:0007669"/>
    <property type="project" value="InterPro"/>
</dbReference>
<organism evidence="4 5">
    <name type="scientific">Dactylellina haptotyla (strain CBS 200.50)</name>
    <name type="common">Nematode-trapping fungus</name>
    <name type="synonym">Monacrosporium haptotylum</name>
    <dbReference type="NCBI Taxonomy" id="1284197"/>
    <lineage>
        <taxon>Eukaryota</taxon>
        <taxon>Fungi</taxon>
        <taxon>Dikarya</taxon>
        <taxon>Ascomycota</taxon>
        <taxon>Pezizomycotina</taxon>
        <taxon>Orbiliomycetes</taxon>
        <taxon>Orbiliales</taxon>
        <taxon>Orbiliaceae</taxon>
        <taxon>Dactylellina</taxon>
    </lineage>
</organism>
<dbReference type="OMA" id="ARESNLC"/>
<accession>S8A6T7</accession>
<dbReference type="Proteomes" id="UP000015100">
    <property type="component" value="Unassembled WGS sequence"/>
</dbReference>
<evidence type="ECO:0000313" key="5">
    <source>
        <dbReference type="Proteomes" id="UP000015100"/>
    </source>
</evidence>
<feature type="chain" id="PRO_5004560364" description="CBM1 domain-containing protein" evidence="2">
    <location>
        <begin position="25"/>
        <end position="311"/>
    </location>
</feature>
<evidence type="ECO:0000259" key="3">
    <source>
        <dbReference type="PROSITE" id="PS51164"/>
    </source>
</evidence>
<evidence type="ECO:0000313" key="4">
    <source>
        <dbReference type="EMBL" id="EPS38715.1"/>
    </source>
</evidence>
<dbReference type="HOGENOM" id="CLU_076629_0_0_1"/>
<evidence type="ECO:0000256" key="1">
    <source>
        <dbReference type="ARBA" id="ARBA00022729"/>
    </source>
</evidence>
<reference evidence="5" key="2">
    <citation type="submission" date="2013-04" db="EMBL/GenBank/DDBJ databases">
        <title>Genomic mechanisms accounting for the adaptation to parasitism in nematode-trapping fungi.</title>
        <authorList>
            <person name="Ahren D.G."/>
        </authorList>
    </citation>
    <scope>NUCLEOTIDE SEQUENCE [LARGE SCALE GENOMIC DNA]</scope>
    <source>
        <strain evidence="5">CBS 200.50</strain>
    </source>
</reference>
<feature type="signal peptide" evidence="2">
    <location>
        <begin position="1"/>
        <end position="24"/>
    </location>
</feature>
<dbReference type="PROSITE" id="PS51164">
    <property type="entry name" value="CBM1_2"/>
    <property type="match status" value="1"/>
</dbReference>
<keyword evidence="5" id="KW-1185">Reference proteome</keyword>
<reference evidence="4 5" key="1">
    <citation type="journal article" date="2013" name="PLoS Genet.">
        <title>Genomic mechanisms accounting for the adaptation to parasitism in nematode-trapping fungi.</title>
        <authorList>
            <person name="Meerupati T."/>
            <person name="Andersson K.M."/>
            <person name="Friman E."/>
            <person name="Kumar D."/>
            <person name="Tunlid A."/>
            <person name="Ahren D."/>
        </authorList>
    </citation>
    <scope>NUCLEOTIDE SEQUENCE [LARGE SCALE GENOMIC DNA]</scope>
    <source>
        <strain evidence="4 5">CBS 200.50</strain>
    </source>
</reference>
<feature type="domain" description="CBM1" evidence="3">
    <location>
        <begin position="237"/>
        <end position="277"/>
    </location>
</feature>
<dbReference type="GO" id="GO:0005975">
    <property type="term" value="P:carbohydrate metabolic process"/>
    <property type="evidence" value="ECO:0007669"/>
    <property type="project" value="InterPro"/>
</dbReference>
<dbReference type="InterPro" id="IPR000254">
    <property type="entry name" value="CBD"/>
</dbReference>
<dbReference type="EMBL" id="AQGS01000532">
    <property type="protein sequence ID" value="EPS38715.1"/>
    <property type="molecule type" value="Genomic_DNA"/>
</dbReference>